<dbReference type="SUPFAM" id="SSF160800">
    <property type="entry name" value="Lp2179-like"/>
    <property type="match status" value="1"/>
</dbReference>
<proteinExistence type="predicted"/>
<dbReference type="AntiFam" id="ANF00266">
    <property type="entry name" value="DNA repeat translations related to WP_020751851.1"/>
</dbReference>
<comment type="caution">
    <text evidence="2">The sequence shown here is derived from an EMBL/GenBank/DDBJ whole genome shotgun (WGS) entry which is preliminary data.</text>
</comment>
<protein>
    <recommendedName>
        <fullName evidence="4">DUF1831 domain-containing protein</fullName>
    </recommendedName>
</protein>
<dbReference type="HOGENOM" id="CLU_1419876_0_0_9"/>
<accession>C2JWR6</accession>
<dbReference type="Pfam" id="PF08866">
    <property type="entry name" value="DUF1831"/>
    <property type="match status" value="1"/>
</dbReference>
<evidence type="ECO:0000313" key="3">
    <source>
        <dbReference type="Proteomes" id="UP000004525"/>
    </source>
</evidence>
<dbReference type="NCBIfam" id="NF040509">
    <property type="entry name" value="Lacto_palin_RPT"/>
    <property type="match status" value="1"/>
</dbReference>
<keyword evidence="3" id="KW-1185">Reference proteome</keyword>
<organism evidence="2 3">
    <name type="scientific">Lacticaseibacillus rhamnosus (strain LMS2-1)</name>
    <dbReference type="NCBI Taxonomy" id="525361"/>
    <lineage>
        <taxon>Bacteria</taxon>
        <taxon>Bacillati</taxon>
        <taxon>Bacillota</taxon>
        <taxon>Bacilli</taxon>
        <taxon>Lactobacillales</taxon>
        <taxon>Lactobacillaceae</taxon>
        <taxon>Lacticaseibacillus</taxon>
    </lineage>
</organism>
<dbReference type="InterPro" id="IPR035942">
    <property type="entry name" value="Lp2179-like_sf"/>
</dbReference>
<gene>
    <name evidence="2" type="ORF">HMPREF0539_1350</name>
</gene>
<evidence type="ECO:0008006" key="4">
    <source>
        <dbReference type="Google" id="ProtNLM"/>
    </source>
</evidence>
<dbReference type="Gene3D" id="3.30.1820.10">
    <property type="entry name" value="Lp2179-like"/>
    <property type="match status" value="1"/>
</dbReference>
<dbReference type="EMBL" id="ACIZ01000058">
    <property type="protein sequence ID" value="EEN80500.1"/>
    <property type="molecule type" value="Genomic_DNA"/>
</dbReference>
<evidence type="ECO:0000256" key="1">
    <source>
        <dbReference type="SAM" id="MobiDB-lite"/>
    </source>
</evidence>
<dbReference type="AlphaFoldDB" id="C2JWR6"/>
<evidence type="ECO:0000313" key="2">
    <source>
        <dbReference type="EMBL" id="EEN80500.1"/>
    </source>
</evidence>
<sequence length="191" mass="21197">MEKKTLFGQSRDVLNLWVVKRVHNARVLRFTLILTRSPAQKSACKDLSRNGQSPAITPEAAYTPTSTRAGSRSGGLVIMALASTGSAQGDPKTYRIGSNLKRFTLIDLGFVPTKNGNFQLQRSLDPNSPYTAANKLKMTVAKTLDKFQLDVTTGNGLKAINIFKNDSTKENVEQYEYWINNFIERGVLEPK</sequence>
<name>C2JWR6_LACRM</name>
<reference evidence="2" key="1">
    <citation type="submission" date="2009-01" db="EMBL/GenBank/DDBJ databases">
        <authorList>
            <person name="Qin X."/>
            <person name="Bachman B."/>
            <person name="Battles P."/>
            <person name="Bell A."/>
            <person name="Bess C."/>
            <person name="Bickham C."/>
            <person name="Chaboub L."/>
            <person name="Chen D."/>
            <person name="Coyle M."/>
            <person name="Deiros D.R."/>
            <person name="Dinh H."/>
            <person name="Forbes L."/>
            <person name="Fowler G."/>
            <person name="Francisco L."/>
            <person name="Fu Q."/>
            <person name="Gubbala S."/>
            <person name="Hale W."/>
            <person name="Han Y."/>
            <person name="Hemphill L."/>
            <person name="Highlander S.K."/>
            <person name="Hirani K."/>
            <person name="Hogues M."/>
            <person name="Jackson L."/>
            <person name="Jakkamsetti A."/>
            <person name="Javaid M."/>
            <person name="Jiang H."/>
            <person name="Korchina V."/>
            <person name="Kovar C."/>
            <person name="Lara F."/>
            <person name="Lee S."/>
            <person name="Mata R."/>
            <person name="Mathew T."/>
            <person name="Moen C."/>
            <person name="Morales K."/>
            <person name="Munidasa M."/>
            <person name="Nazareth L."/>
            <person name="Ngo R."/>
            <person name="Nguyen L."/>
            <person name="Okwuonu G."/>
            <person name="Ongeri F."/>
            <person name="Patil S."/>
            <person name="Petrosino J."/>
            <person name="Pham C."/>
            <person name="Pham P."/>
            <person name="Pu L.-L."/>
            <person name="Puazo M."/>
            <person name="Raj R."/>
            <person name="Reid J."/>
            <person name="Rouhana J."/>
            <person name="Saada N."/>
            <person name="Shang Y."/>
            <person name="Simmons D."/>
            <person name="Thornton R."/>
            <person name="Warren J."/>
            <person name="Weissenberger G."/>
            <person name="Zhang J."/>
            <person name="Zhang L."/>
            <person name="Zhou C."/>
            <person name="Zhu D."/>
            <person name="Muzny D."/>
            <person name="Worley K."/>
            <person name="Gibbs R."/>
        </authorList>
    </citation>
    <scope>NUCLEOTIDE SEQUENCE [LARGE SCALE GENOMIC DNA]</scope>
    <source>
        <strain evidence="2">LMS2-1</strain>
    </source>
</reference>
<feature type="region of interest" description="Disordered" evidence="1">
    <location>
        <begin position="43"/>
        <end position="71"/>
    </location>
</feature>
<dbReference type="InterPro" id="IPR014965">
    <property type="entry name" value="Amino_acid_metab_prot_put"/>
</dbReference>
<dbReference type="Proteomes" id="UP000004525">
    <property type="component" value="Unassembled WGS sequence"/>
</dbReference>